<dbReference type="InterPro" id="IPR003959">
    <property type="entry name" value="ATPase_AAA_core"/>
</dbReference>
<gene>
    <name evidence="2" type="ORF">P0Y53_00250</name>
</gene>
<dbReference type="Proteomes" id="UP001220610">
    <property type="component" value="Chromosome"/>
</dbReference>
<dbReference type="EMBL" id="CP119311">
    <property type="protein sequence ID" value="WEK35914.1"/>
    <property type="molecule type" value="Genomic_DNA"/>
</dbReference>
<dbReference type="SUPFAM" id="SSF52540">
    <property type="entry name" value="P-loop containing nucleoside triphosphate hydrolases"/>
    <property type="match status" value="1"/>
</dbReference>
<name>A0AAJ6BHH9_9BACT</name>
<reference evidence="2" key="1">
    <citation type="submission" date="2023-03" db="EMBL/GenBank/DDBJ databases">
        <title>Andean soil-derived lignocellulolytic bacterial consortium as a source of novel taxa and putative plastic-active enzymes.</title>
        <authorList>
            <person name="Diaz-Garcia L."/>
            <person name="Chuvochina M."/>
            <person name="Feuerriegel G."/>
            <person name="Bunk B."/>
            <person name="Sproer C."/>
            <person name="Streit W.R."/>
            <person name="Rodriguez L.M."/>
            <person name="Overmann J."/>
            <person name="Jimenez D.J."/>
        </authorList>
    </citation>
    <scope>NUCLEOTIDE SEQUENCE</scope>
    <source>
        <strain evidence="2">MAG 7</strain>
    </source>
</reference>
<sequence length="431" mass="48614">MPEGVYFSYLQLNGAFCFDQEARIDFTDAGGKWKRWTVILGDNGTGKTTLLKTLAGFEMAASSLGDNKIGYSPIGFVNVDSNIDIIDSHTEVNVGLIGPGLSQDDSATLVIAAYENIGMSIHQNPEYSQLQCYGYGATRRMSQTAVGDSIGHSSQTLYDESTALINAEEWLLLLDYSSRVDSDVKQYAQRKKAQVEQLLIELLPDVVEISFLPPTKESMVPKLKCRTHFGWCSVHNLSLGYKTMIAWLVDFAYRMFERYPNAANPLAEPAIVLIDEIDLHLHPKWQRTIFDCLAKNFPKTQFIVTAHSPLIVQATPADANLILLRKKVDHVEVDQDIRNVHSWRIDQILSSELFDIPSRNEDIERQMERRRVLVLKDALTIEEQAELAALDKFLQSMPYAESRTDIEARDIIRRAAEHYKNIGLTNDPDNG</sequence>
<proteinExistence type="predicted"/>
<dbReference type="Pfam" id="PF13304">
    <property type="entry name" value="AAA_21"/>
    <property type="match status" value="1"/>
</dbReference>
<protein>
    <submittedName>
        <fullName evidence="2">AAA family ATPase</fullName>
    </submittedName>
</protein>
<dbReference type="Gene3D" id="3.40.50.300">
    <property type="entry name" value="P-loop containing nucleotide triphosphate hydrolases"/>
    <property type="match status" value="1"/>
</dbReference>
<feature type="domain" description="AAA+ ATPase" evidence="1">
    <location>
        <begin position="35"/>
        <end position="338"/>
    </location>
</feature>
<dbReference type="PANTHER" id="PTHR43581:SF2">
    <property type="entry name" value="EXCINUCLEASE ATPASE SUBUNIT"/>
    <property type="match status" value="1"/>
</dbReference>
<dbReference type="AlphaFoldDB" id="A0AAJ6BHH9"/>
<accession>A0AAJ6BHH9</accession>
<organism evidence="2 3">
    <name type="scientific">Candidatus Pseudobacter hemicellulosilyticus</name>
    <dbReference type="NCBI Taxonomy" id="3121375"/>
    <lineage>
        <taxon>Bacteria</taxon>
        <taxon>Pseudomonadati</taxon>
        <taxon>Bacteroidota</taxon>
        <taxon>Chitinophagia</taxon>
        <taxon>Chitinophagales</taxon>
        <taxon>Chitinophagaceae</taxon>
        <taxon>Pseudobacter</taxon>
    </lineage>
</organism>
<dbReference type="GO" id="GO:0016887">
    <property type="term" value="F:ATP hydrolysis activity"/>
    <property type="evidence" value="ECO:0007669"/>
    <property type="project" value="InterPro"/>
</dbReference>
<evidence type="ECO:0000313" key="2">
    <source>
        <dbReference type="EMBL" id="WEK35914.1"/>
    </source>
</evidence>
<dbReference type="InterPro" id="IPR027417">
    <property type="entry name" value="P-loop_NTPase"/>
</dbReference>
<dbReference type="SMART" id="SM00382">
    <property type="entry name" value="AAA"/>
    <property type="match status" value="1"/>
</dbReference>
<dbReference type="InterPro" id="IPR003593">
    <property type="entry name" value="AAA+_ATPase"/>
</dbReference>
<dbReference type="InterPro" id="IPR051396">
    <property type="entry name" value="Bact_Antivir_Def_Nuclease"/>
</dbReference>
<dbReference type="PANTHER" id="PTHR43581">
    <property type="entry name" value="ATP/GTP PHOSPHATASE"/>
    <property type="match status" value="1"/>
</dbReference>
<evidence type="ECO:0000313" key="3">
    <source>
        <dbReference type="Proteomes" id="UP001220610"/>
    </source>
</evidence>
<dbReference type="GO" id="GO:0005524">
    <property type="term" value="F:ATP binding"/>
    <property type="evidence" value="ECO:0007669"/>
    <property type="project" value="InterPro"/>
</dbReference>
<evidence type="ECO:0000259" key="1">
    <source>
        <dbReference type="SMART" id="SM00382"/>
    </source>
</evidence>